<dbReference type="InterPro" id="IPR026590">
    <property type="entry name" value="Ssirtuin_cat_dom"/>
</dbReference>
<dbReference type="PROSITE" id="PS50305">
    <property type="entry name" value="SIRTUIN"/>
    <property type="match status" value="1"/>
</dbReference>
<dbReference type="SUPFAM" id="SSF52467">
    <property type="entry name" value="DHS-like NAD/FAD-binding domain"/>
    <property type="match status" value="1"/>
</dbReference>
<dbReference type="InterPro" id="IPR003000">
    <property type="entry name" value="Sirtuin"/>
</dbReference>
<dbReference type="Gene3D" id="3.30.1600.10">
    <property type="entry name" value="SIR2/SIRT2 'Small Domain"/>
    <property type="match status" value="1"/>
</dbReference>
<proteinExistence type="predicted"/>
<evidence type="ECO:0000256" key="1">
    <source>
        <dbReference type="ARBA" id="ARBA00001947"/>
    </source>
</evidence>
<evidence type="ECO:0000313" key="9">
    <source>
        <dbReference type="EMBL" id="KAJ4461531.1"/>
    </source>
</evidence>
<dbReference type="EMBL" id="JAPMOS010000007">
    <property type="protein sequence ID" value="KAJ4461531.1"/>
    <property type="molecule type" value="Genomic_DNA"/>
</dbReference>
<feature type="compositionally biased region" description="Low complexity" evidence="7">
    <location>
        <begin position="430"/>
        <end position="440"/>
    </location>
</feature>
<dbReference type="Proteomes" id="UP001141327">
    <property type="component" value="Unassembled WGS sequence"/>
</dbReference>
<keyword evidence="3 6" id="KW-0479">Metal-binding</keyword>
<evidence type="ECO:0000256" key="4">
    <source>
        <dbReference type="ARBA" id="ARBA00022833"/>
    </source>
</evidence>
<gene>
    <name evidence="9" type="ORF">PAPYR_2119</name>
</gene>
<feature type="region of interest" description="Disordered" evidence="7">
    <location>
        <begin position="424"/>
        <end position="484"/>
    </location>
</feature>
<comment type="cofactor">
    <cofactor evidence="1">
        <name>Zn(2+)</name>
        <dbReference type="ChEBI" id="CHEBI:29105"/>
    </cofactor>
</comment>
<feature type="binding site" evidence="6">
    <location>
        <position position="181"/>
    </location>
    <ligand>
        <name>Zn(2+)</name>
        <dbReference type="ChEBI" id="CHEBI:29105"/>
    </ligand>
</feature>
<feature type="binding site" evidence="6">
    <location>
        <position position="153"/>
    </location>
    <ligand>
        <name>Zn(2+)</name>
        <dbReference type="ChEBI" id="CHEBI:29105"/>
    </ligand>
</feature>
<feature type="domain" description="Deacetylase sirtuin-type" evidence="8">
    <location>
        <begin position="18"/>
        <end position="299"/>
    </location>
</feature>
<dbReference type="InterPro" id="IPR050134">
    <property type="entry name" value="NAD-dep_sirtuin_deacylases"/>
</dbReference>
<dbReference type="PANTHER" id="PTHR11085:SF6">
    <property type="entry name" value="NAD-DEPENDENT PROTEIN DEACETYLASE SIRTUIN-2"/>
    <property type="match status" value="1"/>
</dbReference>
<protein>
    <submittedName>
        <fullName evidence="9">NAD-dependent protein deacetylase Sirt2</fullName>
    </submittedName>
</protein>
<feature type="compositionally biased region" description="Pro residues" evidence="7">
    <location>
        <begin position="468"/>
        <end position="484"/>
    </location>
</feature>
<feature type="binding site" evidence="6">
    <location>
        <position position="156"/>
    </location>
    <ligand>
        <name>Zn(2+)</name>
        <dbReference type="ChEBI" id="CHEBI:29105"/>
    </ligand>
</feature>
<evidence type="ECO:0000256" key="5">
    <source>
        <dbReference type="ARBA" id="ARBA00023027"/>
    </source>
</evidence>
<dbReference type="InterPro" id="IPR026591">
    <property type="entry name" value="Sirtuin_cat_small_dom_sf"/>
</dbReference>
<name>A0ABQ8UQV6_9EUKA</name>
<evidence type="ECO:0000256" key="7">
    <source>
        <dbReference type="SAM" id="MobiDB-lite"/>
    </source>
</evidence>
<feature type="active site" description="Proton acceptor" evidence="6">
    <location>
        <position position="145"/>
    </location>
</feature>
<feature type="binding site" evidence="6">
    <location>
        <position position="178"/>
    </location>
    <ligand>
        <name>Zn(2+)</name>
        <dbReference type="ChEBI" id="CHEBI:29105"/>
    </ligand>
</feature>
<organism evidence="9 10">
    <name type="scientific">Paratrimastix pyriformis</name>
    <dbReference type="NCBI Taxonomy" id="342808"/>
    <lineage>
        <taxon>Eukaryota</taxon>
        <taxon>Metamonada</taxon>
        <taxon>Preaxostyla</taxon>
        <taxon>Paratrimastigidae</taxon>
        <taxon>Paratrimastix</taxon>
    </lineage>
</organism>
<dbReference type="PANTHER" id="PTHR11085">
    <property type="entry name" value="NAD-DEPENDENT PROTEIN DEACYLASE SIRTUIN-5, MITOCHONDRIAL-RELATED"/>
    <property type="match status" value="1"/>
</dbReference>
<evidence type="ECO:0000256" key="2">
    <source>
        <dbReference type="ARBA" id="ARBA00022679"/>
    </source>
</evidence>
<dbReference type="Gene3D" id="3.40.50.1220">
    <property type="entry name" value="TPP-binding domain"/>
    <property type="match status" value="1"/>
</dbReference>
<keyword evidence="2" id="KW-0808">Transferase</keyword>
<evidence type="ECO:0000313" key="10">
    <source>
        <dbReference type="Proteomes" id="UP001141327"/>
    </source>
</evidence>
<keyword evidence="4 6" id="KW-0862">Zinc</keyword>
<accession>A0ABQ8UQV6</accession>
<evidence type="ECO:0000256" key="6">
    <source>
        <dbReference type="PROSITE-ProRule" id="PRU00236"/>
    </source>
</evidence>
<sequence>MRIHIPSLTQLFARSPQSRPTELTFEDIARGLGTVYKKIIVLTGAGVSVNSGIPDFRSPTTGLYQQLPHAEELLFDFNYFRKDPVPFFTLLRAMYKNAPVFHPTPVHYFLRLLYDKKLLVRNYTQNVDSLEVVAGLPPSMVIEAHGTLRTSHCLSCRKVYDDKFLKEKLLTSDVVPTCPSCGGIVKPDVCFFNESAFPTTFFTGPRKDFPGCDLVIILGTSLQVQPFASLYHRAPPNVPRLVINKTHTVPVPDYITMNPFKLIWRLVFGFPTQVAYPSMMYLGDCDEAVMRICKIVGWEGEILKLMHEDEQRFAQIGGGAAPLPVPLPLAGPSFPETTPLATAATSTATTTTTLAEATTAPLPAAAAPLSIEAALASETIFQPLAQTPEDGGLRLRGFPLVPVPGPIPVAVQPSFPARLPLIPPPPPQATVDSTTSTDDLVPPPPSEQYGFGCTDLRVPLSSFAPAYRPTPPPAGTEPMAGPPK</sequence>
<comment type="caution">
    <text evidence="9">The sequence shown here is derived from an EMBL/GenBank/DDBJ whole genome shotgun (WGS) entry which is preliminary data.</text>
</comment>
<keyword evidence="5" id="KW-0520">NAD</keyword>
<dbReference type="InterPro" id="IPR029035">
    <property type="entry name" value="DHS-like_NAD/FAD-binding_dom"/>
</dbReference>
<evidence type="ECO:0000256" key="3">
    <source>
        <dbReference type="ARBA" id="ARBA00022723"/>
    </source>
</evidence>
<dbReference type="Pfam" id="PF02146">
    <property type="entry name" value="SIR2"/>
    <property type="match status" value="1"/>
</dbReference>
<evidence type="ECO:0000259" key="8">
    <source>
        <dbReference type="PROSITE" id="PS50305"/>
    </source>
</evidence>
<reference evidence="9" key="1">
    <citation type="journal article" date="2022" name="bioRxiv">
        <title>Genomics of Preaxostyla Flagellates Illuminates Evolutionary Transitions and the Path Towards Mitochondrial Loss.</title>
        <authorList>
            <person name="Novak L.V.F."/>
            <person name="Treitli S.C."/>
            <person name="Pyrih J."/>
            <person name="Halakuc P."/>
            <person name="Pipaliya S.V."/>
            <person name="Vacek V."/>
            <person name="Brzon O."/>
            <person name="Soukal P."/>
            <person name="Eme L."/>
            <person name="Dacks J.B."/>
            <person name="Karnkowska A."/>
            <person name="Elias M."/>
            <person name="Hampl V."/>
        </authorList>
    </citation>
    <scope>NUCLEOTIDE SEQUENCE</scope>
    <source>
        <strain evidence="9">RCP-MX</strain>
    </source>
</reference>
<keyword evidence="10" id="KW-1185">Reference proteome</keyword>